<dbReference type="OrthoDB" id="187854at2"/>
<evidence type="ECO:0000313" key="1">
    <source>
        <dbReference type="EMBL" id="SNR17502.1"/>
    </source>
</evidence>
<dbReference type="KEGG" id="tje:TJEJU_3870"/>
<dbReference type="AlphaFoldDB" id="A0A238UEI1"/>
<dbReference type="RefSeq" id="WP_095074658.1">
    <property type="nucleotide sequence ID" value="NZ_LT899436.1"/>
</dbReference>
<dbReference type="Proteomes" id="UP000215214">
    <property type="component" value="Chromosome TJEJU"/>
</dbReference>
<keyword evidence="2" id="KW-1185">Reference proteome</keyword>
<name>A0A238UEI1_9FLAO</name>
<reference evidence="1 2" key="1">
    <citation type="submission" date="2017-07" db="EMBL/GenBank/DDBJ databases">
        <authorList>
            <person name="Sun Z.S."/>
            <person name="Albrecht U."/>
            <person name="Echele G."/>
            <person name="Lee C.C."/>
        </authorList>
    </citation>
    <scope>NUCLEOTIDE SEQUENCE [LARGE SCALE GENOMIC DNA]</scope>
    <source>
        <strain evidence="2">type strain: KCTC 22618</strain>
    </source>
</reference>
<accession>A0A238UEI1</accession>
<proteinExistence type="predicted"/>
<sequence>MKHKIIILFLLVNAVVFGQIKTPSLSPKSVSTQSVGLSEITIEYSRPSKRERKIFGELLPFSQVWRTGANAATKISFSKPVKVNGQLLKKGSYTLLSYPNKNNWEIKWFNYSSSRWTNYVKEQPLITIQVPVNKMVSNVETLDIRLQDITLNSAKLFIEWETTRVVIPLELDEQKEILKSIDKTLSGPSNNDYFRAAVYLHETKTDLDKALNYVQKVTSSNKALFFQVTREALILKDLNRKSEALDSAKRALALSEKAKNDDFIRINAKLIKELQ</sequence>
<dbReference type="EMBL" id="LT899436">
    <property type="protein sequence ID" value="SNR17502.1"/>
    <property type="molecule type" value="Genomic_DNA"/>
</dbReference>
<evidence type="ECO:0000313" key="2">
    <source>
        <dbReference type="Proteomes" id="UP000215214"/>
    </source>
</evidence>
<protein>
    <recommendedName>
        <fullName evidence="3">DUF2911 domain-containing protein</fullName>
    </recommendedName>
</protein>
<gene>
    <name evidence="1" type="ORF">TJEJU_3870</name>
</gene>
<dbReference type="Pfam" id="PF11138">
    <property type="entry name" value="DUF2911"/>
    <property type="match status" value="1"/>
</dbReference>
<organism evidence="1 2">
    <name type="scientific">Tenacibaculum jejuense</name>
    <dbReference type="NCBI Taxonomy" id="584609"/>
    <lineage>
        <taxon>Bacteria</taxon>
        <taxon>Pseudomonadati</taxon>
        <taxon>Bacteroidota</taxon>
        <taxon>Flavobacteriia</taxon>
        <taxon>Flavobacteriales</taxon>
        <taxon>Flavobacteriaceae</taxon>
        <taxon>Tenacibaculum</taxon>
    </lineage>
</organism>
<evidence type="ECO:0008006" key="3">
    <source>
        <dbReference type="Google" id="ProtNLM"/>
    </source>
</evidence>
<dbReference type="InterPro" id="IPR021314">
    <property type="entry name" value="DUF2911"/>
</dbReference>